<protein>
    <submittedName>
        <fullName evidence="3">Uncharacterized protein</fullName>
    </submittedName>
</protein>
<feature type="transmembrane region" description="Helical" evidence="2">
    <location>
        <begin position="119"/>
        <end position="143"/>
    </location>
</feature>
<comment type="caution">
    <text evidence="3">The sequence shown here is derived from an EMBL/GenBank/DDBJ whole genome shotgun (WGS) entry which is preliminary data.</text>
</comment>
<feature type="transmembrane region" description="Helical" evidence="2">
    <location>
        <begin position="53"/>
        <end position="72"/>
    </location>
</feature>
<feature type="transmembrane region" description="Helical" evidence="2">
    <location>
        <begin position="155"/>
        <end position="181"/>
    </location>
</feature>
<keyword evidence="4" id="KW-1185">Reference proteome</keyword>
<feature type="transmembrane region" description="Helical" evidence="2">
    <location>
        <begin position="93"/>
        <end position="113"/>
    </location>
</feature>
<dbReference type="OrthoDB" id="3254104at2759"/>
<dbReference type="AlphaFoldDB" id="A0A9P9AMH6"/>
<evidence type="ECO:0000256" key="1">
    <source>
        <dbReference type="SAM" id="MobiDB-lite"/>
    </source>
</evidence>
<gene>
    <name evidence="3" type="ORF">B0T10DRAFT_531112</name>
</gene>
<evidence type="ECO:0000313" key="3">
    <source>
        <dbReference type="EMBL" id="KAH6884977.1"/>
    </source>
</evidence>
<organism evidence="3 4">
    <name type="scientific">Thelonectria olida</name>
    <dbReference type="NCBI Taxonomy" id="1576542"/>
    <lineage>
        <taxon>Eukaryota</taxon>
        <taxon>Fungi</taxon>
        <taxon>Dikarya</taxon>
        <taxon>Ascomycota</taxon>
        <taxon>Pezizomycotina</taxon>
        <taxon>Sordariomycetes</taxon>
        <taxon>Hypocreomycetidae</taxon>
        <taxon>Hypocreales</taxon>
        <taxon>Nectriaceae</taxon>
        <taxon>Thelonectria</taxon>
    </lineage>
</organism>
<name>A0A9P9AMH6_9HYPO</name>
<dbReference type="EMBL" id="JAGPYM010000019">
    <property type="protein sequence ID" value="KAH6884977.1"/>
    <property type="molecule type" value="Genomic_DNA"/>
</dbReference>
<proteinExistence type="predicted"/>
<evidence type="ECO:0000256" key="2">
    <source>
        <dbReference type="SAM" id="Phobius"/>
    </source>
</evidence>
<reference evidence="3 4" key="1">
    <citation type="journal article" date="2021" name="Nat. Commun.">
        <title>Genetic determinants of endophytism in the Arabidopsis root mycobiome.</title>
        <authorList>
            <person name="Mesny F."/>
            <person name="Miyauchi S."/>
            <person name="Thiergart T."/>
            <person name="Pickel B."/>
            <person name="Atanasova L."/>
            <person name="Karlsson M."/>
            <person name="Huettel B."/>
            <person name="Barry K.W."/>
            <person name="Haridas S."/>
            <person name="Chen C."/>
            <person name="Bauer D."/>
            <person name="Andreopoulos W."/>
            <person name="Pangilinan J."/>
            <person name="LaButti K."/>
            <person name="Riley R."/>
            <person name="Lipzen A."/>
            <person name="Clum A."/>
            <person name="Drula E."/>
            <person name="Henrissat B."/>
            <person name="Kohler A."/>
            <person name="Grigoriev I.V."/>
            <person name="Martin F.M."/>
            <person name="Hacquard S."/>
        </authorList>
    </citation>
    <scope>NUCLEOTIDE SEQUENCE [LARGE SCALE GENOMIC DNA]</scope>
    <source>
        <strain evidence="3 4">MPI-CAGE-CH-0241</strain>
    </source>
</reference>
<keyword evidence="2" id="KW-0812">Transmembrane</keyword>
<keyword evidence="2" id="KW-0472">Membrane</keyword>
<feature type="region of interest" description="Disordered" evidence="1">
    <location>
        <begin position="1"/>
        <end position="22"/>
    </location>
</feature>
<sequence>MIPESEGRKDDTSSLGSTREHLPGESLTAYDAMVLQSHEVQKRYNFAAAAANWLLLAGFMVFPGTFTSLSRAGVLNDSRAGRVLQHAIRNTPLLYIGGLCCLCGGIAICWLWWHFKHNYFWLVYRIFLPGLLHSVMALITSLINIYTAQDGNWSVTAIATVYMTGICALLMGSITAVYQLWFLEKLKAVP</sequence>
<keyword evidence="2" id="KW-1133">Transmembrane helix</keyword>
<evidence type="ECO:0000313" key="4">
    <source>
        <dbReference type="Proteomes" id="UP000777438"/>
    </source>
</evidence>
<accession>A0A9P9AMH6</accession>
<dbReference type="Proteomes" id="UP000777438">
    <property type="component" value="Unassembled WGS sequence"/>
</dbReference>